<evidence type="ECO:0000256" key="1">
    <source>
        <dbReference type="SAM" id="Phobius"/>
    </source>
</evidence>
<keyword evidence="1" id="KW-1133">Transmembrane helix</keyword>
<protein>
    <submittedName>
        <fullName evidence="2">Uncharacterized protein</fullName>
    </submittedName>
</protein>
<dbReference type="AlphaFoldDB" id="A0A0A0KDD4"/>
<name>A0A0A0KDD4_CUCSA</name>
<organism evidence="2 3">
    <name type="scientific">Cucumis sativus</name>
    <name type="common">Cucumber</name>
    <dbReference type="NCBI Taxonomy" id="3659"/>
    <lineage>
        <taxon>Eukaryota</taxon>
        <taxon>Viridiplantae</taxon>
        <taxon>Streptophyta</taxon>
        <taxon>Embryophyta</taxon>
        <taxon>Tracheophyta</taxon>
        <taxon>Spermatophyta</taxon>
        <taxon>Magnoliopsida</taxon>
        <taxon>eudicotyledons</taxon>
        <taxon>Gunneridae</taxon>
        <taxon>Pentapetalae</taxon>
        <taxon>rosids</taxon>
        <taxon>fabids</taxon>
        <taxon>Cucurbitales</taxon>
        <taxon>Cucurbitaceae</taxon>
        <taxon>Benincaseae</taxon>
        <taxon>Cucumis</taxon>
    </lineage>
</organism>
<evidence type="ECO:0000313" key="2">
    <source>
        <dbReference type="EMBL" id="KGN45801.1"/>
    </source>
</evidence>
<reference evidence="2 3" key="1">
    <citation type="journal article" date="2009" name="Nat. Genet.">
        <title>The genome of the cucumber, Cucumis sativus L.</title>
        <authorList>
            <person name="Huang S."/>
            <person name="Li R."/>
            <person name="Zhang Z."/>
            <person name="Li L."/>
            <person name="Gu X."/>
            <person name="Fan W."/>
            <person name="Lucas W.J."/>
            <person name="Wang X."/>
            <person name="Xie B."/>
            <person name="Ni P."/>
            <person name="Ren Y."/>
            <person name="Zhu H."/>
            <person name="Li J."/>
            <person name="Lin K."/>
            <person name="Jin W."/>
            <person name="Fei Z."/>
            <person name="Li G."/>
            <person name="Staub J."/>
            <person name="Kilian A."/>
            <person name="van der Vossen E.A."/>
            <person name="Wu Y."/>
            <person name="Guo J."/>
            <person name="He J."/>
            <person name="Jia Z."/>
            <person name="Ren Y."/>
            <person name="Tian G."/>
            <person name="Lu Y."/>
            <person name="Ruan J."/>
            <person name="Qian W."/>
            <person name="Wang M."/>
            <person name="Huang Q."/>
            <person name="Li B."/>
            <person name="Xuan Z."/>
            <person name="Cao J."/>
            <person name="Asan"/>
            <person name="Wu Z."/>
            <person name="Zhang J."/>
            <person name="Cai Q."/>
            <person name="Bai Y."/>
            <person name="Zhao B."/>
            <person name="Han Y."/>
            <person name="Li Y."/>
            <person name="Li X."/>
            <person name="Wang S."/>
            <person name="Shi Q."/>
            <person name="Liu S."/>
            <person name="Cho W.K."/>
            <person name="Kim J.Y."/>
            <person name="Xu Y."/>
            <person name="Heller-Uszynska K."/>
            <person name="Miao H."/>
            <person name="Cheng Z."/>
            <person name="Zhang S."/>
            <person name="Wu J."/>
            <person name="Yang Y."/>
            <person name="Kang H."/>
            <person name="Li M."/>
            <person name="Liang H."/>
            <person name="Ren X."/>
            <person name="Shi Z."/>
            <person name="Wen M."/>
            <person name="Jian M."/>
            <person name="Yang H."/>
            <person name="Zhang G."/>
            <person name="Yang Z."/>
            <person name="Chen R."/>
            <person name="Liu S."/>
            <person name="Li J."/>
            <person name="Ma L."/>
            <person name="Liu H."/>
            <person name="Zhou Y."/>
            <person name="Zhao J."/>
            <person name="Fang X."/>
            <person name="Li G."/>
            <person name="Fang L."/>
            <person name="Li Y."/>
            <person name="Liu D."/>
            <person name="Zheng H."/>
            <person name="Zhang Y."/>
            <person name="Qin N."/>
            <person name="Li Z."/>
            <person name="Yang G."/>
            <person name="Yang S."/>
            <person name="Bolund L."/>
            <person name="Kristiansen K."/>
            <person name="Zheng H."/>
            <person name="Li S."/>
            <person name="Zhang X."/>
            <person name="Yang H."/>
            <person name="Wang J."/>
            <person name="Sun R."/>
            <person name="Zhang B."/>
            <person name="Jiang S."/>
            <person name="Wang J."/>
            <person name="Du Y."/>
            <person name="Li S."/>
        </authorList>
    </citation>
    <scope>NUCLEOTIDE SEQUENCE [LARGE SCALE GENOMIC DNA]</scope>
    <source>
        <strain evidence="3">cv. 9930</strain>
    </source>
</reference>
<keyword evidence="1" id="KW-0812">Transmembrane</keyword>
<dbReference type="Gramene" id="KGN45801">
    <property type="protein sequence ID" value="KGN45801"/>
    <property type="gene ID" value="Csa_6G012260"/>
</dbReference>
<keyword evidence="3" id="KW-1185">Reference proteome</keyword>
<dbReference type="Proteomes" id="UP000029981">
    <property type="component" value="Chromosome 6"/>
</dbReference>
<feature type="transmembrane region" description="Helical" evidence="1">
    <location>
        <begin position="47"/>
        <end position="67"/>
    </location>
</feature>
<evidence type="ECO:0000313" key="3">
    <source>
        <dbReference type="Proteomes" id="UP000029981"/>
    </source>
</evidence>
<reference evidence="2 3" key="3">
    <citation type="journal article" date="2010" name="BMC Genomics">
        <title>Transcriptome sequencing and comparative analysis of cucumber flowers with different sex types.</title>
        <authorList>
            <person name="Guo S."/>
            <person name="Zheng Y."/>
            <person name="Joung J.G."/>
            <person name="Liu S."/>
            <person name="Zhang Z."/>
            <person name="Crasta O.R."/>
            <person name="Sobral B.W."/>
            <person name="Xu Y."/>
            <person name="Huang S."/>
            <person name="Fei Z."/>
        </authorList>
    </citation>
    <scope>NUCLEOTIDE SEQUENCE [LARGE SCALE GENOMIC DNA]</scope>
    <source>
        <strain evidence="3">cv. 9930</strain>
    </source>
</reference>
<sequence length="137" mass="14920">MIHILPSFAEKLRSKDLSTAGHNFLSIFAQPFDFPATTRLALLATRCLAELLIGTLSNAVTAFTFKLGLPGFNVTGNGISYLGNYPFGYPILFLLVTGVHVQLVFGVHCKFSKLTNFLRCKSPNVPTGLKSLSVRLS</sequence>
<reference evidence="2 3" key="4">
    <citation type="journal article" date="2011" name="BMC Genomics">
        <title>RNA-Seq improves annotation of protein-coding genes in the cucumber genome.</title>
        <authorList>
            <person name="Li Z."/>
            <person name="Zhang Z."/>
            <person name="Yan P."/>
            <person name="Huang S."/>
            <person name="Fei Z."/>
            <person name="Lin K."/>
        </authorList>
    </citation>
    <scope>NUCLEOTIDE SEQUENCE [LARGE SCALE GENOMIC DNA]</scope>
    <source>
        <strain evidence="3">cv. 9930</strain>
    </source>
</reference>
<reference evidence="2 3" key="2">
    <citation type="journal article" date="2009" name="PLoS ONE">
        <title>An integrated genetic and cytogenetic map of the cucumber genome.</title>
        <authorList>
            <person name="Ren Y."/>
            <person name="Zhang Z."/>
            <person name="Liu J."/>
            <person name="Staub J.E."/>
            <person name="Han Y."/>
            <person name="Cheng Z."/>
            <person name="Li X."/>
            <person name="Lu J."/>
            <person name="Miao H."/>
            <person name="Kang H."/>
            <person name="Xie B."/>
            <person name="Gu X."/>
            <person name="Wang X."/>
            <person name="Du Y."/>
            <person name="Jin W."/>
            <person name="Huang S."/>
        </authorList>
    </citation>
    <scope>NUCLEOTIDE SEQUENCE [LARGE SCALE GENOMIC DNA]</scope>
    <source>
        <strain evidence="3">cv. 9930</strain>
    </source>
</reference>
<proteinExistence type="predicted"/>
<gene>
    <name evidence="2" type="ORF">Csa_6G012260</name>
</gene>
<accession>A0A0A0KDD4</accession>
<keyword evidence="1" id="KW-0472">Membrane</keyword>
<feature type="transmembrane region" description="Helical" evidence="1">
    <location>
        <begin position="87"/>
        <end position="109"/>
    </location>
</feature>
<dbReference type="EMBL" id="CM002927">
    <property type="protein sequence ID" value="KGN45801.1"/>
    <property type="molecule type" value="Genomic_DNA"/>
</dbReference>